<dbReference type="Gene3D" id="3.40.50.880">
    <property type="match status" value="1"/>
</dbReference>
<feature type="active site" description="Charge relay system" evidence="3">
    <location>
        <position position="165"/>
    </location>
</feature>
<dbReference type="EC" id="4.3.3.6" evidence="3"/>
<evidence type="ECO:0000313" key="5">
    <source>
        <dbReference type="Proteomes" id="UP001058860"/>
    </source>
</evidence>
<dbReference type="SUPFAM" id="SSF52317">
    <property type="entry name" value="Class I glutamine amidotransferase-like"/>
    <property type="match status" value="1"/>
</dbReference>
<keyword evidence="3 4" id="KW-0378">Hydrolase</keyword>
<comment type="pathway">
    <text evidence="3">Cofactor biosynthesis; pyridoxal 5'-phosphate biosynthesis.</text>
</comment>
<evidence type="ECO:0000313" key="4">
    <source>
        <dbReference type="EMBL" id="UUY02566.1"/>
    </source>
</evidence>
<comment type="similarity">
    <text evidence="3">Belongs to the glutaminase PdxT/SNO family.</text>
</comment>
<dbReference type="PROSITE" id="PS51130">
    <property type="entry name" value="PDXT_SNO_2"/>
    <property type="match status" value="1"/>
</dbReference>
<feature type="active site" description="Nucleophile" evidence="3">
    <location>
        <position position="78"/>
    </location>
</feature>
<organism evidence="4 5">
    <name type="scientific">Svornostia abyssi</name>
    <dbReference type="NCBI Taxonomy" id="2898438"/>
    <lineage>
        <taxon>Bacteria</taxon>
        <taxon>Bacillati</taxon>
        <taxon>Actinomycetota</taxon>
        <taxon>Thermoleophilia</taxon>
        <taxon>Solirubrobacterales</taxon>
        <taxon>Baekduiaceae</taxon>
        <taxon>Svornostia</taxon>
    </lineage>
</organism>
<dbReference type="NCBIfam" id="TIGR03800">
    <property type="entry name" value="PLP_synth_Pdx2"/>
    <property type="match status" value="1"/>
</dbReference>
<evidence type="ECO:0000256" key="1">
    <source>
        <dbReference type="ARBA" id="ARBA00022898"/>
    </source>
</evidence>
<keyword evidence="3 4" id="KW-0456">Lyase</keyword>
<comment type="catalytic activity">
    <reaction evidence="3">
        <text>aldehydo-D-ribose 5-phosphate + D-glyceraldehyde 3-phosphate + L-glutamine = pyridoxal 5'-phosphate + L-glutamate + phosphate + 3 H2O + H(+)</text>
        <dbReference type="Rhea" id="RHEA:31507"/>
        <dbReference type="ChEBI" id="CHEBI:15377"/>
        <dbReference type="ChEBI" id="CHEBI:15378"/>
        <dbReference type="ChEBI" id="CHEBI:29985"/>
        <dbReference type="ChEBI" id="CHEBI:43474"/>
        <dbReference type="ChEBI" id="CHEBI:58273"/>
        <dbReference type="ChEBI" id="CHEBI:58359"/>
        <dbReference type="ChEBI" id="CHEBI:59776"/>
        <dbReference type="ChEBI" id="CHEBI:597326"/>
        <dbReference type="EC" id="4.3.3.6"/>
    </reaction>
</comment>
<feature type="active site" description="Charge relay system" evidence="3">
    <location>
        <position position="163"/>
    </location>
</feature>
<keyword evidence="2 3" id="KW-0315">Glutamine amidotransferase</keyword>
<accession>A0ABY5PD18</accession>
<dbReference type="EC" id="3.5.1.2" evidence="3"/>
<name>A0ABY5PD18_9ACTN</name>
<proteinExistence type="inferred from homology"/>
<dbReference type="PROSITE" id="PS51273">
    <property type="entry name" value="GATASE_TYPE_1"/>
    <property type="match status" value="1"/>
</dbReference>
<feature type="binding site" evidence="3">
    <location>
        <begin position="46"/>
        <end position="48"/>
    </location>
    <ligand>
        <name>L-glutamine</name>
        <dbReference type="ChEBI" id="CHEBI:58359"/>
    </ligand>
</feature>
<keyword evidence="1 3" id="KW-0663">Pyridoxal phosphate</keyword>
<dbReference type="InterPro" id="IPR002161">
    <property type="entry name" value="PdxT/SNO"/>
</dbReference>
<dbReference type="EMBL" id="CP088295">
    <property type="protein sequence ID" value="UUY02566.1"/>
    <property type="molecule type" value="Genomic_DNA"/>
</dbReference>
<dbReference type="Proteomes" id="UP001058860">
    <property type="component" value="Chromosome"/>
</dbReference>
<dbReference type="InterPro" id="IPR029062">
    <property type="entry name" value="Class_I_gatase-like"/>
</dbReference>
<dbReference type="HAMAP" id="MF_01615">
    <property type="entry name" value="PdxT"/>
    <property type="match status" value="1"/>
</dbReference>
<dbReference type="GO" id="GO:0036381">
    <property type="term" value="F:pyridoxal 5'-phosphate synthase (glutamine hydrolysing) activity"/>
    <property type="evidence" value="ECO:0007669"/>
    <property type="project" value="UniProtKB-EC"/>
</dbReference>
<sequence length="187" mass="20012">MTVGVLALQGDFAAHARVLSDLGAEVREVRVPADLDGLDGLVMPGGESTTMTLGIEREGLGDPLRAFAATGAPIFGTCAGLIMLDREHLQIMDITARRNAFGRQVRSFEADLTFPDLDGPPVRAVFIRAPWIEDAGPSVEILAEVDGHPVAARQGSLFVIAFHPELGDDIRLHERFLADVRAHVGAP</sequence>
<evidence type="ECO:0000256" key="3">
    <source>
        <dbReference type="HAMAP-Rule" id="MF_01615"/>
    </source>
</evidence>
<dbReference type="GO" id="GO:0004359">
    <property type="term" value="F:glutaminase activity"/>
    <property type="evidence" value="ECO:0007669"/>
    <property type="project" value="UniProtKB-EC"/>
</dbReference>
<feature type="binding site" evidence="3">
    <location>
        <position position="98"/>
    </location>
    <ligand>
        <name>L-glutamine</name>
        <dbReference type="ChEBI" id="CHEBI:58359"/>
    </ligand>
</feature>
<reference evidence="5" key="1">
    <citation type="submission" date="2021-11" db="EMBL/GenBank/DDBJ databases">
        <title>Cultivation dependent microbiological survey of springs from the worlds oldest radium mine currently devoted to the extraction of radon-saturated water.</title>
        <authorList>
            <person name="Kapinusova G."/>
            <person name="Smrhova T."/>
            <person name="Strejcek M."/>
            <person name="Suman J."/>
            <person name="Jani K."/>
            <person name="Pajer P."/>
            <person name="Uhlik O."/>
        </authorList>
    </citation>
    <scope>NUCLEOTIDE SEQUENCE [LARGE SCALE GENOMIC DNA]</scope>
    <source>
        <strain evidence="5">J379</strain>
    </source>
</reference>
<comment type="catalytic activity">
    <reaction evidence="3">
        <text>L-glutamine + H2O = L-glutamate + NH4(+)</text>
        <dbReference type="Rhea" id="RHEA:15889"/>
        <dbReference type="ChEBI" id="CHEBI:15377"/>
        <dbReference type="ChEBI" id="CHEBI:28938"/>
        <dbReference type="ChEBI" id="CHEBI:29985"/>
        <dbReference type="ChEBI" id="CHEBI:58359"/>
        <dbReference type="EC" id="3.5.1.2"/>
    </reaction>
</comment>
<dbReference type="PIRSF" id="PIRSF005639">
    <property type="entry name" value="Glut_amidoT_SNO"/>
    <property type="match status" value="1"/>
</dbReference>
<gene>
    <name evidence="3 4" type="primary">pdxT</name>
    <name evidence="4" type="ORF">LRS13_17980</name>
</gene>
<dbReference type="CDD" id="cd01749">
    <property type="entry name" value="GATase1_PB"/>
    <property type="match status" value="1"/>
</dbReference>
<comment type="function">
    <text evidence="3">Catalyzes the hydrolysis of glutamine to glutamate and ammonia as part of the biosynthesis of pyridoxal 5'-phosphate. The resulting ammonia molecule is channeled to the active site of PdxS.</text>
</comment>
<evidence type="ECO:0000256" key="2">
    <source>
        <dbReference type="ARBA" id="ARBA00022962"/>
    </source>
</evidence>
<feature type="binding site" evidence="3">
    <location>
        <begin position="127"/>
        <end position="128"/>
    </location>
    <ligand>
        <name>L-glutamine</name>
        <dbReference type="ChEBI" id="CHEBI:58359"/>
    </ligand>
</feature>
<dbReference type="PANTHER" id="PTHR31559:SF0">
    <property type="entry name" value="PYRIDOXAL 5'-PHOSPHATE SYNTHASE SUBUNIT SNO1-RELATED"/>
    <property type="match status" value="1"/>
</dbReference>
<dbReference type="Pfam" id="PF01174">
    <property type="entry name" value="SNO"/>
    <property type="match status" value="1"/>
</dbReference>
<dbReference type="PANTHER" id="PTHR31559">
    <property type="entry name" value="PYRIDOXAL 5'-PHOSPHATE SYNTHASE SUBUNIT SNO"/>
    <property type="match status" value="1"/>
</dbReference>
<keyword evidence="5" id="KW-1185">Reference proteome</keyword>
<comment type="subunit">
    <text evidence="3">In the presence of PdxS, forms a dodecamer of heterodimers. Only shows activity in the heterodimer.</text>
</comment>
<protein>
    <recommendedName>
        <fullName evidence="3">Pyridoxal 5'-phosphate synthase subunit PdxT</fullName>
        <ecNumber evidence="3">4.3.3.6</ecNumber>
    </recommendedName>
    <alternativeName>
        <fullName evidence="3">Pdx2</fullName>
    </alternativeName>
    <alternativeName>
        <fullName evidence="3">Pyridoxal 5'-phosphate synthase glutaminase subunit</fullName>
        <ecNumber evidence="3">3.5.1.2</ecNumber>
    </alternativeName>
</protein>